<evidence type="ECO:0000256" key="2">
    <source>
        <dbReference type="SAM" id="Phobius"/>
    </source>
</evidence>
<organism evidence="3 4">
    <name type="scientific">Arenivirga flava</name>
    <dbReference type="NCBI Taxonomy" id="1930060"/>
    <lineage>
        <taxon>Bacteria</taxon>
        <taxon>Bacillati</taxon>
        <taxon>Actinomycetota</taxon>
        <taxon>Actinomycetes</taxon>
        <taxon>Micrococcales</taxon>
        <taxon>Microbacteriaceae</taxon>
        <taxon>Arenivirga</taxon>
    </lineage>
</organism>
<evidence type="ECO:0000256" key="1">
    <source>
        <dbReference type="SAM" id="MobiDB-lite"/>
    </source>
</evidence>
<reference evidence="3 4" key="1">
    <citation type="journal article" date="2014" name="Int. J. Syst. Evol. Microbiol.">
        <title>Complete genome sequence of Corynebacterium casei LMG S-19264T (=DSM 44701T), isolated from a smear-ripened cheese.</title>
        <authorList>
            <consortium name="US DOE Joint Genome Institute (JGI-PGF)"/>
            <person name="Walter F."/>
            <person name="Albersmeier A."/>
            <person name="Kalinowski J."/>
            <person name="Ruckert C."/>
        </authorList>
    </citation>
    <scope>NUCLEOTIDE SEQUENCE [LARGE SCALE GENOMIC DNA]</scope>
    <source>
        <strain evidence="3 4">NBRC 112289</strain>
    </source>
</reference>
<keyword evidence="2" id="KW-0472">Membrane</keyword>
<dbReference type="Proteomes" id="UP001157160">
    <property type="component" value="Unassembled WGS sequence"/>
</dbReference>
<evidence type="ECO:0000313" key="4">
    <source>
        <dbReference type="Proteomes" id="UP001157160"/>
    </source>
</evidence>
<dbReference type="EMBL" id="BSUL01000001">
    <property type="protein sequence ID" value="GMA27992.1"/>
    <property type="molecule type" value="Genomic_DNA"/>
</dbReference>
<feature type="transmembrane region" description="Helical" evidence="2">
    <location>
        <begin position="66"/>
        <end position="90"/>
    </location>
</feature>
<dbReference type="AlphaFoldDB" id="A0AA37XBZ9"/>
<gene>
    <name evidence="3" type="ORF">GCM10025874_12450</name>
</gene>
<name>A0AA37XBZ9_9MICO</name>
<sequence>MTGSDRWGRADEGGRPSRRAGTAAGRLHSASWPVIADRWQIPWQESDDLRPSCHSWRNLATRSVRAMIVFFYLLAGLALAGVVATVCDIARDGHRRIRTRP</sequence>
<feature type="region of interest" description="Disordered" evidence="1">
    <location>
        <begin position="1"/>
        <end position="27"/>
    </location>
</feature>
<proteinExistence type="predicted"/>
<evidence type="ECO:0000313" key="3">
    <source>
        <dbReference type="EMBL" id="GMA27992.1"/>
    </source>
</evidence>
<feature type="compositionally biased region" description="Basic and acidic residues" evidence="1">
    <location>
        <begin position="1"/>
        <end position="15"/>
    </location>
</feature>
<accession>A0AA37XBZ9</accession>
<keyword evidence="2" id="KW-1133">Transmembrane helix</keyword>
<keyword evidence="4" id="KW-1185">Reference proteome</keyword>
<keyword evidence="2" id="KW-0812">Transmembrane</keyword>
<comment type="caution">
    <text evidence="3">The sequence shown here is derived from an EMBL/GenBank/DDBJ whole genome shotgun (WGS) entry which is preliminary data.</text>
</comment>
<protein>
    <submittedName>
        <fullName evidence="3">Uncharacterized protein</fullName>
    </submittedName>
</protein>